<dbReference type="SUPFAM" id="SSF52821">
    <property type="entry name" value="Rhodanese/Cell cycle control phosphatase"/>
    <property type="match status" value="2"/>
</dbReference>
<organism evidence="4 5">
    <name type="scientific">Capillimicrobium parvum</name>
    <dbReference type="NCBI Taxonomy" id="2884022"/>
    <lineage>
        <taxon>Bacteria</taxon>
        <taxon>Bacillati</taxon>
        <taxon>Actinomycetota</taxon>
        <taxon>Thermoleophilia</taxon>
        <taxon>Solirubrobacterales</taxon>
        <taxon>Capillimicrobiaceae</taxon>
        <taxon>Capillimicrobium</taxon>
    </lineage>
</organism>
<dbReference type="PANTHER" id="PTHR11364">
    <property type="entry name" value="THIOSULFATE SULFERTANSFERASE"/>
    <property type="match status" value="1"/>
</dbReference>
<dbReference type="Pfam" id="PF00581">
    <property type="entry name" value="Rhodanese"/>
    <property type="match status" value="2"/>
</dbReference>
<gene>
    <name evidence="4" type="primary">sseA</name>
    <name evidence="4" type="ORF">DSM104329_02711</name>
</gene>
<dbReference type="AlphaFoldDB" id="A0A9E6XYM9"/>
<protein>
    <submittedName>
        <fullName evidence="4">3-mercaptopyruvate sulfurtransferase</fullName>
        <ecNumber evidence="4">2.8.1.2</ecNumber>
    </submittedName>
</protein>
<dbReference type="CDD" id="cd01448">
    <property type="entry name" value="TST_Repeat_1"/>
    <property type="match status" value="1"/>
</dbReference>
<dbReference type="InterPro" id="IPR045078">
    <property type="entry name" value="TST/MPST-like"/>
</dbReference>
<dbReference type="RefSeq" id="WP_259315980.1">
    <property type="nucleotide sequence ID" value="NZ_CP087164.1"/>
</dbReference>
<accession>A0A9E6XYM9</accession>
<keyword evidence="2" id="KW-0677">Repeat</keyword>
<dbReference type="Gene3D" id="3.40.250.10">
    <property type="entry name" value="Rhodanese-like domain"/>
    <property type="match status" value="2"/>
</dbReference>
<evidence type="ECO:0000259" key="3">
    <source>
        <dbReference type="PROSITE" id="PS50206"/>
    </source>
</evidence>
<feature type="domain" description="Rhodanese" evidence="3">
    <location>
        <begin position="180"/>
        <end position="285"/>
    </location>
</feature>
<dbReference type="EMBL" id="CP087164">
    <property type="protein sequence ID" value="UGS36307.1"/>
    <property type="molecule type" value="Genomic_DNA"/>
</dbReference>
<sequence length="286" mass="31210">MSDLPLVVDGAWLEARLDDPRLRVLDATAHLRLPADGAVELRPGRESYEQEHIPGAAFADLLGDLAAPGASLPFTVPESDHFARRIGELGVGDGTYVVVYDQFDPERDPEHYQLWAPRLWWHLRLEGFDDVAVLDGGLGLWKAEGRPTTTEPSAYPPAQFHARRRPELLADADEVAAALDDEDVVVINTLAPQTYAAGHIPGTHNVSFTLLVDPKTGRMLAEHELREHFHPIGALHRHRKAITYCGGGIAACVGALALARLGRDDVAVYDGSMNDWTSDPSRAVAT</sequence>
<evidence type="ECO:0000256" key="1">
    <source>
        <dbReference type="ARBA" id="ARBA00022679"/>
    </source>
</evidence>
<dbReference type="PANTHER" id="PTHR11364:SF27">
    <property type="entry name" value="SULFURTRANSFERASE"/>
    <property type="match status" value="1"/>
</dbReference>
<dbReference type="GO" id="GO:0016784">
    <property type="term" value="F:3-mercaptopyruvate sulfurtransferase activity"/>
    <property type="evidence" value="ECO:0007669"/>
    <property type="project" value="UniProtKB-EC"/>
</dbReference>
<dbReference type="KEGG" id="sbae:DSM104329_02711"/>
<dbReference type="GO" id="GO:0004792">
    <property type="term" value="F:thiosulfate-cyanide sulfurtransferase activity"/>
    <property type="evidence" value="ECO:0007669"/>
    <property type="project" value="TreeGrafter"/>
</dbReference>
<dbReference type="InterPro" id="IPR036873">
    <property type="entry name" value="Rhodanese-like_dom_sf"/>
</dbReference>
<keyword evidence="1 4" id="KW-0808">Transferase</keyword>
<proteinExistence type="predicted"/>
<keyword evidence="5" id="KW-1185">Reference proteome</keyword>
<dbReference type="InterPro" id="IPR001763">
    <property type="entry name" value="Rhodanese-like_dom"/>
</dbReference>
<evidence type="ECO:0000313" key="4">
    <source>
        <dbReference type="EMBL" id="UGS36307.1"/>
    </source>
</evidence>
<dbReference type="EC" id="2.8.1.2" evidence="4"/>
<dbReference type="PROSITE" id="PS50206">
    <property type="entry name" value="RHODANESE_3"/>
    <property type="match status" value="2"/>
</dbReference>
<evidence type="ECO:0000256" key="2">
    <source>
        <dbReference type="ARBA" id="ARBA00022737"/>
    </source>
</evidence>
<feature type="domain" description="Rhodanese" evidence="3">
    <location>
        <begin position="18"/>
        <end position="150"/>
    </location>
</feature>
<dbReference type="Proteomes" id="UP001162834">
    <property type="component" value="Chromosome"/>
</dbReference>
<dbReference type="SMART" id="SM00450">
    <property type="entry name" value="RHOD"/>
    <property type="match status" value="2"/>
</dbReference>
<reference evidence="4" key="1">
    <citation type="journal article" date="2022" name="Int. J. Syst. Evol. Microbiol.">
        <title>Pseudomonas aegrilactucae sp. nov. and Pseudomonas morbosilactucae sp. nov., pathogens causing bacterial rot of lettuce in Japan.</title>
        <authorList>
            <person name="Sawada H."/>
            <person name="Fujikawa T."/>
            <person name="Satou M."/>
        </authorList>
    </citation>
    <scope>NUCLEOTIDE SEQUENCE</scope>
    <source>
        <strain evidence="4">0166_1</strain>
    </source>
</reference>
<name>A0A9E6XYM9_9ACTN</name>
<evidence type="ECO:0000313" key="5">
    <source>
        <dbReference type="Proteomes" id="UP001162834"/>
    </source>
</evidence>